<dbReference type="SUPFAM" id="SSF49758">
    <property type="entry name" value="Calpain large subunit, middle domain (domain III)"/>
    <property type="match status" value="1"/>
</dbReference>
<dbReference type="PROSITE" id="PS50203">
    <property type="entry name" value="CALPAIN_CAT"/>
    <property type="match status" value="1"/>
</dbReference>
<dbReference type="PANTHER" id="PTHR10183">
    <property type="entry name" value="CALPAIN"/>
    <property type="match status" value="1"/>
</dbReference>
<feature type="domain" description="Calpain catalytic" evidence="10">
    <location>
        <begin position="121"/>
        <end position="421"/>
    </location>
</feature>
<feature type="active site" evidence="8 9">
    <location>
        <position position="361"/>
    </location>
</feature>
<keyword evidence="6 9" id="KW-0788">Thiol protease</keyword>
<dbReference type="InterPro" id="IPR022684">
    <property type="entry name" value="Calpain_cysteine_protease"/>
</dbReference>
<feature type="domain" description="EF-hand" evidence="11">
    <location>
        <begin position="682"/>
        <end position="717"/>
    </location>
</feature>
<dbReference type="CDD" id="cd00044">
    <property type="entry name" value="CysPc"/>
    <property type="match status" value="1"/>
</dbReference>
<evidence type="ECO:0000259" key="11">
    <source>
        <dbReference type="PROSITE" id="PS50222"/>
    </source>
</evidence>
<dbReference type="PRINTS" id="PR00704">
    <property type="entry name" value="CALPAIN"/>
</dbReference>
<dbReference type="PROSITE" id="PS50222">
    <property type="entry name" value="EF_HAND_2"/>
    <property type="match status" value="1"/>
</dbReference>
<evidence type="ECO:0000256" key="9">
    <source>
        <dbReference type="PROSITE-ProRule" id="PRU00239"/>
    </source>
</evidence>
<evidence type="ECO:0000256" key="7">
    <source>
        <dbReference type="ARBA" id="ARBA00022837"/>
    </source>
</evidence>
<evidence type="ECO:0000256" key="3">
    <source>
        <dbReference type="ARBA" id="ARBA00022723"/>
    </source>
</evidence>
<sequence length="781" mass="88494">MSLFSTPALNNYLSTATTFITKSLETKVFDDGGSKSTFIGMKAPLIGRYGLTISSGGTINIGRFKDPRQNLRDSRDNKVVVPPDFGITPAKPIPATRGGGLASAALSYDQLKSQLLQSRTLFEDPEFPATDSSLYFSQKPPRQIQWLRPHEICSNPEFITGGATRFDVRQGELGDCWLLAAIACLSMHKNLFEQVVSIDQSFTKEYCGLFRFHFWHYGEWKEVVVDDRLPTHRGSLVYIHSTEKNEFWSALLEKAYAKLCGSYEALKGGTTSEALEDFTGGIAEMFDLKKDTRPDLLSLMLKSQELCSLMACSIQADPSQFEARLPNGLIMGHAYSVTSVKMLDISLPDKSGKIPLVRVRNPWGDESEWKGAWSDKSREWSLIPPEQRQQLGLTFEDDGEFWMSYQDFTSNFEKLEICHLGPQSMGDAAKGKNRVWEMCIEEGSWQRRVTAGGCRNFLDTFWTNPQYVVSVEDPDENDEENKGTLIVGLMQKDRRKMRREGSDLLTIGYAVYKIPEQHQGTLDMKFFKYNASTARSPAFINLREVCGRHRLDPGRYVIVPSTFQPNEEADFILRIFSEKPRTTQELDEETGETQPTLRLDDSATVKPLTDVQVEALQRAFNKVAGDDGEIDADELRDILNCAFTRDFTFDGFSLESCRSMIAMMDFDRSGMLSFGEFRKLWDLLRVWKSAFRQFDADKSGSMNSIELRNALKHVGFSINNAIFATLVMRFARRDGSIPFDSYVICCARLQTLFEVFKATPKNEQSQALFSESEFVNTVLYM</sequence>
<dbReference type="InterPro" id="IPR022682">
    <property type="entry name" value="Calpain_domain_III"/>
</dbReference>
<reference evidence="13" key="2">
    <citation type="submission" date="2023-11" db="UniProtKB">
        <authorList>
            <consortium name="WormBaseParasite"/>
        </authorList>
    </citation>
    <scope>IDENTIFICATION</scope>
</reference>
<dbReference type="SMART" id="SM00054">
    <property type="entry name" value="EFh"/>
    <property type="match status" value="3"/>
</dbReference>
<dbReference type="Pfam" id="PF13202">
    <property type="entry name" value="EF-hand_5"/>
    <property type="match status" value="1"/>
</dbReference>
<dbReference type="FunFam" id="3.90.70.10:FF:000001">
    <property type="entry name" value="Calpain-1 catalytic subunit"/>
    <property type="match status" value="1"/>
</dbReference>
<dbReference type="PROSITE" id="PS00139">
    <property type="entry name" value="THIOL_PROTEASE_CYS"/>
    <property type="match status" value="1"/>
</dbReference>
<dbReference type="InterPro" id="IPR036213">
    <property type="entry name" value="Calpain_III_sf"/>
</dbReference>
<dbReference type="InterPro" id="IPR038765">
    <property type="entry name" value="Papain-like_cys_pep_sf"/>
</dbReference>
<dbReference type="GO" id="GO:0005737">
    <property type="term" value="C:cytoplasm"/>
    <property type="evidence" value="ECO:0007669"/>
    <property type="project" value="TreeGrafter"/>
</dbReference>
<name>A0AA85K7N0_TRIRE</name>
<dbReference type="SMART" id="SM00720">
    <property type="entry name" value="calpain_III"/>
    <property type="match status" value="1"/>
</dbReference>
<feature type="active site" evidence="8 9">
    <location>
        <position position="176"/>
    </location>
</feature>
<dbReference type="InterPro" id="IPR000169">
    <property type="entry name" value="Pept_cys_AS"/>
</dbReference>
<dbReference type="Gene3D" id="1.10.238.10">
    <property type="entry name" value="EF-hand"/>
    <property type="match status" value="1"/>
</dbReference>
<dbReference type="SUPFAM" id="SSF47473">
    <property type="entry name" value="EF-hand"/>
    <property type="match status" value="1"/>
</dbReference>
<evidence type="ECO:0000256" key="5">
    <source>
        <dbReference type="ARBA" id="ARBA00022801"/>
    </source>
</evidence>
<keyword evidence="2 9" id="KW-0645">Protease</keyword>
<dbReference type="GO" id="GO:0004198">
    <property type="term" value="F:calcium-dependent cysteine-type endopeptidase activity"/>
    <property type="evidence" value="ECO:0007669"/>
    <property type="project" value="InterPro"/>
</dbReference>
<dbReference type="PANTHER" id="PTHR10183:SF433">
    <property type="entry name" value="CALPAIN-A-RELATED"/>
    <property type="match status" value="1"/>
</dbReference>
<evidence type="ECO:0000256" key="1">
    <source>
        <dbReference type="ARBA" id="ARBA00007623"/>
    </source>
</evidence>
<evidence type="ECO:0000256" key="2">
    <source>
        <dbReference type="ARBA" id="ARBA00022670"/>
    </source>
</evidence>
<dbReference type="PROSITE" id="PS00018">
    <property type="entry name" value="EF_HAND_1"/>
    <property type="match status" value="1"/>
</dbReference>
<evidence type="ECO:0000256" key="4">
    <source>
        <dbReference type="ARBA" id="ARBA00022737"/>
    </source>
</evidence>
<accession>A0AA85K7N0</accession>
<dbReference type="InterPro" id="IPR011992">
    <property type="entry name" value="EF-hand-dom_pair"/>
</dbReference>
<dbReference type="Pfam" id="PF00648">
    <property type="entry name" value="Peptidase_C2"/>
    <property type="match status" value="1"/>
</dbReference>
<evidence type="ECO:0000256" key="6">
    <source>
        <dbReference type="ARBA" id="ARBA00022807"/>
    </source>
</evidence>
<dbReference type="GO" id="GO:0005509">
    <property type="term" value="F:calcium ion binding"/>
    <property type="evidence" value="ECO:0007669"/>
    <property type="project" value="InterPro"/>
</dbReference>
<proteinExistence type="inferred from homology"/>
<evidence type="ECO:0008006" key="14">
    <source>
        <dbReference type="Google" id="ProtNLM"/>
    </source>
</evidence>
<dbReference type="InterPro" id="IPR018247">
    <property type="entry name" value="EF_Hand_1_Ca_BS"/>
</dbReference>
<evidence type="ECO:0000313" key="12">
    <source>
        <dbReference type="Proteomes" id="UP000050795"/>
    </source>
</evidence>
<dbReference type="CDD" id="cd16196">
    <property type="entry name" value="EFh_PEF_CalpA_B"/>
    <property type="match status" value="1"/>
</dbReference>
<dbReference type="Gene3D" id="2.60.120.380">
    <property type="match status" value="1"/>
</dbReference>
<dbReference type="InterPro" id="IPR033883">
    <property type="entry name" value="C2_III"/>
</dbReference>
<dbReference type="SMART" id="SM00230">
    <property type="entry name" value="CysPc"/>
    <property type="match status" value="1"/>
</dbReference>
<dbReference type="InterPro" id="IPR002048">
    <property type="entry name" value="EF_hand_dom"/>
</dbReference>
<keyword evidence="3" id="KW-0479">Metal-binding</keyword>
<comment type="similarity">
    <text evidence="1">Belongs to the peptidase C2 family.</text>
</comment>
<evidence type="ECO:0000259" key="10">
    <source>
        <dbReference type="PROSITE" id="PS50203"/>
    </source>
</evidence>
<dbReference type="CDD" id="cd00214">
    <property type="entry name" value="Calpain_III"/>
    <property type="match status" value="1"/>
</dbReference>
<keyword evidence="5 9" id="KW-0378">Hydrolase</keyword>
<dbReference type="GO" id="GO:0006508">
    <property type="term" value="P:proteolysis"/>
    <property type="evidence" value="ECO:0007669"/>
    <property type="project" value="UniProtKB-KW"/>
</dbReference>
<dbReference type="SUPFAM" id="SSF54001">
    <property type="entry name" value="Cysteine proteinases"/>
    <property type="match status" value="1"/>
</dbReference>
<dbReference type="FunFam" id="2.60.120.380:FF:000001">
    <property type="entry name" value="Calpain-1 catalytic subunit"/>
    <property type="match status" value="1"/>
</dbReference>
<dbReference type="InterPro" id="IPR022683">
    <property type="entry name" value="Calpain_III"/>
</dbReference>
<dbReference type="Gene3D" id="3.90.70.10">
    <property type="entry name" value="Cysteine proteinases"/>
    <property type="match status" value="1"/>
</dbReference>
<dbReference type="Proteomes" id="UP000050795">
    <property type="component" value="Unassembled WGS sequence"/>
</dbReference>
<dbReference type="Pfam" id="PF01067">
    <property type="entry name" value="Calpain_III"/>
    <property type="match status" value="1"/>
</dbReference>
<evidence type="ECO:0000313" key="13">
    <source>
        <dbReference type="WBParaSite" id="TREG1_75800.1"/>
    </source>
</evidence>
<reference evidence="12" key="1">
    <citation type="submission" date="2022-06" db="EMBL/GenBank/DDBJ databases">
        <authorList>
            <person name="Berger JAMES D."/>
            <person name="Berger JAMES D."/>
        </authorList>
    </citation>
    <scope>NUCLEOTIDE SEQUENCE [LARGE SCALE GENOMIC DNA]</scope>
</reference>
<organism evidence="12 13">
    <name type="scientific">Trichobilharzia regenti</name>
    <name type="common">Nasal bird schistosome</name>
    <dbReference type="NCBI Taxonomy" id="157069"/>
    <lineage>
        <taxon>Eukaryota</taxon>
        <taxon>Metazoa</taxon>
        <taxon>Spiralia</taxon>
        <taxon>Lophotrochozoa</taxon>
        <taxon>Platyhelminthes</taxon>
        <taxon>Trematoda</taxon>
        <taxon>Digenea</taxon>
        <taxon>Strigeidida</taxon>
        <taxon>Schistosomatoidea</taxon>
        <taxon>Schistosomatidae</taxon>
        <taxon>Trichobilharzia</taxon>
    </lineage>
</organism>
<protein>
    <recommendedName>
        <fullName evidence="14">Calpain-B</fullName>
    </recommendedName>
</protein>
<keyword evidence="7" id="KW-0106">Calcium</keyword>
<dbReference type="WBParaSite" id="TREG1_75800.1">
    <property type="protein sequence ID" value="TREG1_75800.1"/>
    <property type="gene ID" value="TREG1_75800"/>
</dbReference>
<dbReference type="AlphaFoldDB" id="A0AA85K7N0"/>
<evidence type="ECO:0000256" key="8">
    <source>
        <dbReference type="PIRSR" id="PIRSR622684-1"/>
    </source>
</evidence>
<keyword evidence="4" id="KW-0677">Repeat</keyword>
<feature type="active site" evidence="8 9">
    <location>
        <position position="333"/>
    </location>
</feature>
<dbReference type="InterPro" id="IPR001300">
    <property type="entry name" value="Peptidase_C2_calpain_cat"/>
</dbReference>
<keyword evidence="12" id="KW-1185">Reference proteome</keyword>